<dbReference type="InterPro" id="IPR029063">
    <property type="entry name" value="SAM-dependent_MTases_sf"/>
</dbReference>
<dbReference type="OrthoDB" id="7282445at2"/>
<feature type="transmembrane region" description="Helical" evidence="1">
    <location>
        <begin position="580"/>
        <end position="603"/>
    </location>
</feature>
<organism evidence="2 3">
    <name type="scientific">Phreatobacter stygius</name>
    <dbReference type="NCBI Taxonomy" id="1940610"/>
    <lineage>
        <taxon>Bacteria</taxon>
        <taxon>Pseudomonadati</taxon>
        <taxon>Pseudomonadota</taxon>
        <taxon>Alphaproteobacteria</taxon>
        <taxon>Hyphomicrobiales</taxon>
        <taxon>Phreatobacteraceae</taxon>
        <taxon>Phreatobacter</taxon>
    </lineage>
</organism>
<keyword evidence="1" id="KW-0812">Transmembrane</keyword>
<gene>
    <name evidence="2" type="ORF">E8M01_01930</name>
</gene>
<keyword evidence="1" id="KW-0472">Membrane</keyword>
<accession>A0A4D7AU45</accession>
<feature type="transmembrane region" description="Helical" evidence="1">
    <location>
        <begin position="5"/>
        <end position="24"/>
    </location>
</feature>
<reference evidence="2 3" key="1">
    <citation type="submission" date="2019-04" db="EMBL/GenBank/DDBJ databases">
        <title>Phreatobacter aquaticus sp. nov.</title>
        <authorList>
            <person name="Choi A."/>
        </authorList>
    </citation>
    <scope>NUCLEOTIDE SEQUENCE [LARGE SCALE GENOMIC DNA]</scope>
    <source>
        <strain evidence="2 3">KCTC 52518</strain>
    </source>
</reference>
<feature type="transmembrane region" description="Helical" evidence="1">
    <location>
        <begin position="682"/>
        <end position="700"/>
    </location>
</feature>
<dbReference type="Gene3D" id="3.40.50.150">
    <property type="entry name" value="Vaccinia Virus protein VP39"/>
    <property type="match status" value="1"/>
</dbReference>
<dbReference type="KEGG" id="pstg:E8M01_01930"/>
<dbReference type="AlphaFoldDB" id="A0A4D7AU45"/>
<proteinExistence type="predicted"/>
<dbReference type="EMBL" id="CP039690">
    <property type="protein sequence ID" value="QCI63101.1"/>
    <property type="molecule type" value="Genomic_DNA"/>
</dbReference>
<feature type="transmembrane region" description="Helical" evidence="1">
    <location>
        <begin position="204"/>
        <end position="220"/>
    </location>
</feature>
<name>A0A4D7AU45_9HYPH</name>
<protein>
    <submittedName>
        <fullName evidence="2">Uncharacterized protein</fullName>
    </submittedName>
</protein>
<feature type="transmembrane region" description="Helical" evidence="1">
    <location>
        <begin position="712"/>
        <end position="730"/>
    </location>
</feature>
<dbReference type="Proteomes" id="UP000298781">
    <property type="component" value="Chromosome"/>
</dbReference>
<keyword evidence="1" id="KW-1133">Transmembrane helix</keyword>
<dbReference type="RefSeq" id="WP_136958563.1">
    <property type="nucleotide sequence ID" value="NZ_CP039690.1"/>
</dbReference>
<dbReference type="SUPFAM" id="SSF53335">
    <property type="entry name" value="S-adenosyl-L-methionine-dependent methyltransferases"/>
    <property type="match status" value="1"/>
</dbReference>
<feature type="transmembrane region" description="Helical" evidence="1">
    <location>
        <begin position="36"/>
        <end position="58"/>
    </location>
</feature>
<feature type="transmembrane region" description="Helical" evidence="1">
    <location>
        <begin position="650"/>
        <end position="670"/>
    </location>
</feature>
<feature type="transmembrane region" description="Helical" evidence="1">
    <location>
        <begin position="70"/>
        <end position="93"/>
    </location>
</feature>
<feature type="transmembrane region" description="Helical" evidence="1">
    <location>
        <begin position="166"/>
        <end position="183"/>
    </location>
</feature>
<evidence type="ECO:0000256" key="1">
    <source>
        <dbReference type="SAM" id="Phobius"/>
    </source>
</evidence>
<evidence type="ECO:0000313" key="2">
    <source>
        <dbReference type="EMBL" id="QCI63101.1"/>
    </source>
</evidence>
<feature type="transmembrane region" description="Helical" evidence="1">
    <location>
        <begin position="105"/>
        <end position="129"/>
    </location>
</feature>
<feature type="transmembrane region" description="Helical" evidence="1">
    <location>
        <begin position="136"/>
        <end position="160"/>
    </location>
</feature>
<sequence>MAQRLLFYAGLGLITAATLMLQIVETRIISVTSWYHLAFFVISIAMFGLTAGAVWVYLRSETYRPEQLSHHLSVASLSFALATVFALLVQLTIVTSLPASVMSFVVWAEFAVALSLPFFFSGIVVSLALTRSPYPIGVVYGVDLLGAALGCLGALVLLNLVSGPSAVLWIAVLGAVGGLFFAGPGREGVPPGRPIAARLFRHRRVVLGCLAALAAANSATESIRPTIVKDGIEQPALTAYEQWNSFSRITVGQSETATPVLWGPSPRFASHQIDQRWMNIDGGAGTAVYRFTGNLNEVAFLRYDVTNLAYALPALRTGAVIGVGGGRDMLSARLFGLSEVVGVEINPIFIDLLTRRFANYTAIGRLPGIGFEIDEARSWFARTDRTFDIIQMSLIDTWAATGAGAFTLSENGLYTVEAWRIFLERLTPEGVFTVSRWHAPGEVNETGRMVSLAVATLQALGVAEPKRHMFMASSGLVATLVMSRSSLSDQALEALRTAAATYAFSVLLDPRAPAASPLLESIVSAPDGDSLQRATQSSYLDLSAPTDARPFFFNQLRLDRLLDQDILAVASRPGVYGGNLSATLTLAMLIVISAVLVAATIIIPLRSTVSRAASTLTIAGTAYFALIGIGFMMVEIALLQRISVFLGHPVYALSVVLFSLILSTGLGSLASERLRLDGSLRLIGWSALTGAYLLALPSWLPGALLHLESASLMSRAGLAVLVLAPAGFLMGFGFPTGMRLVSMIDQRPTPWFWGINGAAGVLAASVAVLTSIEFGIDTTLRAGAVCYLLLPGPALLLVRCVRAARKDAAPTRQGQPSLS</sequence>
<feature type="transmembrane region" description="Helical" evidence="1">
    <location>
        <begin position="751"/>
        <end position="772"/>
    </location>
</feature>
<feature type="transmembrane region" description="Helical" evidence="1">
    <location>
        <begin position="778"/>
        <end position="798"/>
    </location>
</feature>
<evidence type="ECO:0000313" key="3">
    <source>
        <dbReference type="Proteomes" id="UP000298781"/>
    </source>
</evidence>
<keyword evidence="3" id="KW-1185">Reference proteome</keyword>
<feature type="transmembrane region" description="Helical" evidence="1">
    <location>
        <begin position="615"/>
        <end position="638"/>
    </location>
</feature>